<dbReference type="Proteomes" id="UP000642014">
    <property type="component" value="Unassembled WGS sequence"/>
</dbReference>
<sequence length="395" mass="41673">MAMHTERPLRVPVGRDAERWRTFPGERTLVVAARTVVSTTRVLECLPAVLRDDSRVSVVFAYDPTSAFNDGVLDLLHDSGCRVMPWSQLGDVSPDPVLTASENVDLPEGTCPVQGQFAERRRAGDEDGAAGTLGHEGPDLGRVAHVVQDDEQAPVGGAGAEERGPFLERGGHVRVEDAESAQAHGDGLGDVAAGLSAQGGEVHVQLAVGVALPGAGGPVPGGRGLAHAGQSVEDTDADRGRRPGGGRGGRTEPAVEFGEVGGAVDEDGGERGHLVGARPGGGRLRHVHVDIAVDRRSLEDRAVVHPAVDVRDRARRPEGGDDLLAFGHGRIGSPPAEQAPVPRLRLLPEVRDDETEHGRHPRRGECHQLFHRFPIVSRGAPTRRSGSTGERSTSL</sequence>
<proteinExistence type="predicted"/>
<evidence type="ECO:0000256" key="1">
    <source>
        <dbReference type="SAM" id="MobiDB-lite"/>
    </source>
</evidence>
<feature type="region of interest" description="Disordered" evidence="1">
    <location>
        <begin position="219"/>
        <end position="254"/>
    </location>
</feature>
<gene>
    <name evidence="2" type="ORF">GCM10010497_25890</name>
</gene>
<accession>A0AAV4KG30</accession>
<organism evidence="2 3">
    <name type="scientific">Streptomyces cinereoruber</name>
    <dbReference type="NCBI Taxonomy" id="67260"/>
    <lineage>
        <taxon>Bacteria</taxon>
        <taxon>Bacillati</taxon>
        <taxon>Actinomycetota</taxon>
        <taxon>Actinomycetes</taxon>
        <taxon>Kitasatosporales</taxon>
        <taxon>Streptomycetaceae</taxon>
        <taxon>Streptomyces</taxon>
    </lineage>
</organism>
<dbReference type="EMBL" id="BMSJ01000004">
    <property type="protein sequence ID" value="GGR22583.1"/>
    <property type="molecule type" value="Genomic_DNA"/>
</dbReference>
<evidence type="ECO:0000313" key="3">
    <source>
        <dbReference type="Proteomes" id="UP000642014"/>
    </source>
</evidence>
<protein>
    <submittedName>
        <fullName evidence="2">Uncharacterized protein</fullName>
    </submittedName>
</protein>
<dbReference type="AlphaFoldDB" id="A0AAV4KG30"/>
<feature type="compositionally biased region" description="Low complexity" evidence="1">
    <location>
        <begin position="382"/>
        <end position="395"/>
    </location>
</feature>
<feature type="region of interest" description="Disordered" evidence="1">
    <location>
        <begin position="375"/>
        <end position="395"/>
    </location>
</feature>
<evidence type="ECO:0000313" key="2">
    <source>
        <dbReference type="EMBL" id="GGR22583.1"/>
    </source>
</evidence>
<comment type="caution">
    <text evidence="2">The sequence shown here is derived from an EMBL/GenBank/DDBJ whole genome shotgun (WGS) entry which is preliminary data.</text>
</comment>
<reference evidence="2 3" key="1">
    <citation type="journal article" date="2014" name="Int. J. Syst. Evol. Microbiol.">
        <title>Complete genome sequence of Corynebacterium casei LMG S-19264T (=DSM 44701T), isolated from a smear-ripened cheese.</title>
        <authorList>
            <consortium name="US DOE Joint Genome Institute (JGI-PGF)"/>
            <person name="Walter F."/>
            <person name="Albersmeier A."/>
            <person name="Kalinowski J."/>
            <person name="Ruckert C."/>
        </authorList>
    </citation>
    <scope>NUCLEOTIDE SEQUENCE [LARGE SCALE GENOMIC DNA]</scope>
    <source>
        <strain evidence="2 3">JCM 4205</strain>
    </source>
</reference>
<name>A0AAV4KG30_9ACTN</name>